<name>A0A6H5J637_9HYME</name>
<evidence type="ECO:0000313" key="3">
    <source>
        <dbReference type="Proteomes" id="UP000479190"/>
    </source>
</evidence>
<feature type="compositionally biased region" description="Basic residues" evidence="1">
    <location>
        <begin position="156"/>
        <end position="167"/>
    </location>
</feature>
<reference evidence="2 3" key="1">
    <citation type="submission" date="2020-02" db="EMBL/GenBank/DDBJ databases">
        <authorList>
            <person name="Ferguson B K."/>
        </authorList>
    </citation>
    <scope>NUCLEOTIDE SEQUENCE [LARGE SCALE GENOMIC DNA]</scope>
</reference>
<dbReference type="Proteomes" id="UP000479190">
    <property type="component" value="Unassembled WGS sequence"/>
</dbReference>
<proteinExistence type="predicted"/>
<protein>
    <submittedName>
        <fullName evidence="2">Uncharacterized protein</fullName>
    </submittedName>
</protein>
<feature type="compositionally biased region" description="Basic and acidic residues" evidence="1">
    <location>
        <begin position="1"/>
        <end position="21"/>
    </location>
</feature>
<feature type="region of interest" description="Disordered" evidence="1">
    <location>
        <begin position="156"/>
        <end position="196"/>
    </location>
</feature>
<keyword evidence="3" id="KW-1185">Reference proteome</keyword>
<sequence length="196" mass="22367">MEGVDRSVDRVYIDTPHRDQAPRYSDVVGSDMQLPPTYEEAMAGLQSVSILITPVAPTPVPTPVPTHPTRPARTPARTPVSFNREEVASLGDFDKKNAIAALFQLYLKWPVVPSISIRVFIGIKRHFIAMCSDRICSCRLTRRQMASIRSPCRLRSRQLQRRHRHRQLQPNPQRHPHGHPCPATERRRSDTDLKIL</sequence>
<gene>
    <name evidence="2" type="ORF">TBRA_LOCUS16493</name>
</gene>
<organism evidence="2 3">
    <name type="scientific">Trichogramma brassicae</name>
    <dbReference type="NCBI Taxonomy" id="86971"/>
    <lineage>
        <taxon>Eukaryota</taxon>
        <taxon>Metazoa</taxon>
        <taxon>Ecdysozoa</taxon>
        <taxon>Arthropoda</taxon>
        <taxon>Hexapoda</taxon>
        <taxon>Insecta</taxon>
        <taxon>Pterygota</taxon>
        <taxon>Neoptera</taxon>
        <taxon>Endopterygota</taxon>
        <taxon>Hymenoptera</taxon>
        <taxon>Apocrita</taxon>
        <taxon>Proctotrupomorpha</taxon>
        <taxon>Chalcidoidea</taxon>
        <taxon>Trichogrammatidae</taxon>
        <taxon>Trichogramma</taxon>
    </lineage>
</organism>
<feature type="compositionally biased region" description="Basic and acidic residues" evidence="1">
    <location>
        <begin position="184"/>
        <end position="196"/>
    </location>
</feature>
<evidence type="ECO:0000256" key="1">
    <source>
        <dbReference type="SAM" id="MobiDB-lite"/>
    </source>
</evidence>
<accession>A0A6H5J637</accession>
<feature type="region of interest" description="Disordered" evidence="1">
    <location>
        <begin position="1"/>
        <end position="27"/>
    </location>
</feature>
<dbReference type="EMBL" id="CADCXV010001505">
    <property type="protein sequence ID" value="CAB0044926.1"/>
    <property type="molecule type" value="Genomic_DNA"/>
</dbReference>
<dbReference type="AlphaFoldDB" id="A0A6H5J637"/>
<evidence type="ECO:0000313" key="2">
    <source>
        <dbReference type="EMBL" id="CAB0044926.1"/>
    </source>
</evidence>